<name>A0A326UML8_THEHA</name>
<dbReference type="Proteomes" id="UP000248806">
    <property type="component" value="Unassembled WGS sequence"/>
</dbReference>
<organism evidence="2 3">
    <name type="scientific">Thermosporothrix hazakensis</name>
    <dbReference type="NCBI Taxonomy" id="644383"/>
    <lineage>
        <taxon>Bacteria</taxon>
        <taxon>Bacillati</taxon>
        <taxon>Chloroflexota</taxon>
        <taxon>Ktedonobacteria</taxon>
        <taxon>Ktedonobacterales</taxon>
        <taxon>Thermosporotrichaceae</taxon>
        <taxon>Thermosporothrix</taxon>
    </lineage>
</organism>
<dbReference type="InterPro" id="IPR052897">
    <property type="entry name" value="Sec-Metab_Biosynth_Hydrolase"/>
</dbReference>
<dbReference type="RefSeq" id="WP_111320013.1">
    <property type="nucleotide sequence ID" value="NZ_BIFX01000001.1"/>
</dbReference>
<dbReference type="OrthoDB" id="9775557at2"/>
<dbReference type="PANTHER" id="PTHR37017">
    <property type="entry name" value="AB HYDROLASE-1 DOMAIN-CONTAINING PROTEIN-RELATED"/>
    <property type="match status" value="1"/>
</dbReference>
<sequence>MREEPRVQAYIEHFARLARRHPWKVRGLVYLSAFLLPPGVLPPMLMRKDTESILGASLEVDEERKQVRVRKEAARTVFYADCSEEDVARAISLLVPEPLRPRVEEAASRLSVRESEALPRYYIECLQDKALGPSMQRKMYTSLPCQKVYSLPTSHSPFLSAPERLAECLLDIARSQPKRDAHSEASKHPSVASGTDEHEG</sequence>
<comment type="caution">
    <text evidence="2">The sequence shown here is derived from an EMBL/GenBank/DDBJ whole genome shotgun (WGS) entry which is preliminary data.</text>
</comment>
<feature type="region of interest" description="Disordered" evidence="1">
    <location>
        <begin position="176"/>
        <end position="200"/>
    </location>
</feature>
<evidence type="ECO:0000313" key="3">
    <source>
        <dbReference type="Proteomes" id="UP000248806"/>
    </source>
</evidence>
<evidence type="ECO:0000256" key="1">
    <source>
        <dbReference type="SAM" id="MobiDB-lite"/>
    </source>
</evidence>
<dbReference type="PANTHER" id="PTHR37017:SF11">
    <property type="entry name" value="ESTERASE_LIPASE_THIOESTERASE DOMAIN-CONTAINING PROTEIN"/>
    <property type="match status" value="1"/>
</dbReference>
<dbReference type="EMBL" id="QKUF01000002">
    <property type="protein sequence ID" value="PZW34453.1"/>
    <property type="molecule type" value="Genomic_DNA"/>
</dbReference>
<evidence type="ECO:0008006" key="4">
    <source>
        <dbReference type="Google" id="ProtNLM"/>
    </source>
</evidence>
<dbReference type="SUPFAM" id="SSF53474">
    <property type="entry name" value="alpha/beta-Hydrolases"/>
    <property type="match status" value="1"/>
</dbReference>
<proteinExistence type="predicted"/>
<evidence type="ECO:0000313" key="2">
    <source>
        <dbReference type="EMBL" id="PZW34453.1"/>
    </source>
</evidence>
<feature type="compositionally biased region" description="Basic and acidic residues" evidence="1">
    <location>
        <begin position="177"/>
        <end position="187"/>
    </location>
</feature>
<gene>
    <name evidence="2" type="ORF">EI42_01290</name>
</gene>
<accession>A0A326UML8</accession>
<dbReference type="InterPro" id="IPR029058">
    <property type="entry name" value="AB_hydrolase_fold"/>
</dbReference>
<keyword evidence="3" id="KW-1185">Reference proteome</keyword>
<protein>
    <recommendedName>
        <fullName evidence="4">Alpha/beta hydrolase family protein</fullName>
    </recommendedName>
</protein>
<reference evidence="2 3" key="1">
    <citation type="submission" date="2018-06" db="EMBL/GenBank/DDBJ databases">
        <title>Genomic Encyclopedia of Archaeal and Bacterial Type Strains, Phase II (KMG-II): from individual species to whole genera.</title>
        <authorList>
            <person name="Goeker M."/>
        </authorList>
    </citation>
    <scope>NUCLEOTIDE SEQUENCE [LARGE SCALE GENOMIC DNA]</scope>
    <source>
        <strain evidence="2 3">ATCC BAA-1881</strain>
    </source>
</reference>
<dbReference type="AlphaFoldDB" id="A0A326UML8"/>
<dbReference type="Gene3D" id="3.40.50.1820">
    <property type="entry name" value="alpha/beta hydrolase"/>
    <property type="match status" value="1"/>
</dbReference>